<name>A0AAE0WP09_9PEZI</name>
<feature type="compositionally biased region" description="Polar residues" evidence="1">
    <location>
        <begin position="510"/>
        <end position="525"/>
    </location>
</feature>
<comment type="caution">
    <text evidence="2">The sequence shown here is derived from an EMBL/GenBank/DDBJ whole genome shotgun (WGS) entry which is preliminary data.</text>
</comment>
<feature type="compositionally biased region" description="Polar residues" evidence="1">
    <location>
        <begin position="360"/>
        <end position="383"/>
    </location>
</feature>
<feature type="compositionally biased region" description="Basic residues" evidence="1">
    <location>
        <begin position="41"/>
        <end position="51"/>
    </location>
</feature>
<feature type="compositionally biased region" description="Low complexity" evidence="1">
    <location>
        <begin position="118"/>
        <end position="128"/>
    </location>
</feature>
<reference evidence="2" key="1">
    <citation type="submission" date="2023-07" db="EMBL/GenBank/DDBJ databases">
        <title>Black Yeasts Isolated from many extreme environments.</title>
        <authorList>
            <person name="Coleine C."/>
            <person name="Stajich J.E."/>
            <person name="Selbmann L."/>
        </authorList>
    </citation>
    <scope>NUCLEOTIDE SEQUENCE</scope>
    <source>
        <strain evidence="2">CCFEE 5485</strain>
    </source>
</reference>
<evidence type="ECO:0000313" key="2">
    <source>
        <dbReference type="EMBL" id="KAK3675309.1"/>
    </source>
</evidence>
<feature type="compositionally biased region" description="Basic and acidic residues" evidence="1">
    <location>
        <begin position="810"/>
        <end position="831"/>
    </location>
</feature>
<feature type="compositionally biased region" description="Basic and acidic residues" evidence="1">
    <location>
        <begin position="1"/>
        <end position="11"/>
    </location>
</feature>
<protein>
    <submittedName>
        <fullName evidence="2">Uncharacterized protein</fullName>
    </submittedName>
</protein>
<feature type="compositionally biased region" description="Basic and acidic residues" evidence="1">
    <location>
        <begin position="211"/>
        <end position="223"/>
    </location>
</feature>
<feature type="compositionally biased region" description="Basic and acidic residues" evidence="1">
    <location>
        <begin position="539"/>
        <end position="552"/>
    </location>
</feature>
<feature type="compositionally biased region" description="Low complexity" evidence="1">
    <location>
        <begin position="389"/>
        <end position="404"/>
    </location>
</feature>
<evidence type="ECO:0000313" key="3">
    <source>
        <dbReference type="Proteomes" id="UP001274830"/>
    </source>
</evidence>
<feature type="compositionally biased region" description="Low complexity" evidence="1">
    <location>
        <begin position="418"/>
        <end position="448"/>
    </location>
</feature>
<feature type="compositionally biased region" description="Low complexity" evidence="1">
    <location>
        <begin position="69"/>
        <end position="106"/>
    </location>
</feature>
<feature type="compositionally biased region" description="Low complexity" evidence="1">
    <location>
        <begin position="246"/>
        <end position="262"/>
    </location>
</feature>
<sequence>MAPKAKKDANPIRRSPRKALPSAMKGDADDTPEESVPPAKAVKKTPAKKPNKSATAKKATSPTKEDVTTTRSARSSPAKSPALAKRATKSSASKTTRATKSPSPSKVVNAFARTPSPRKAAGTKTKSTTTRKRAVTDAAYIEHGDEDQDEPALKARRIQRIATDPAYVQHEDEDDMLAPKTKGRSKKTVDIAETIATDEAHSKPRGRGRPKKTDAFEATAPEHDDNDDVMESIEAPALPRPRSRSKSQSPARARSASPAKSLARARSKSPAKRGIPALQARSRSASPAKSLRQARAQSPVKSGNVASRPTSRSRSASPAKLSRNPILHQEFFESLDHDQDEEGTDQSAPYLDEHDFGSRNHASSASPTKSRGSGTEGSISGRASSPRKGSAASNASGGKGSLSARGGSLRKSSATSNASIARGSVSRSAGSSRKGSAASQSGSAKGQSLTKKSRIIQLKSAVGLGITSLFGDGGPGSAGPGRRSPEKSPASSRRHSAGSVASSRRGLKSPTGSPSRIRSVPNSSAADLERAMRLIATSEEQRTKDNIGDDHLVQLPGGKRKRSISPANGAQKPKKAAQLGRENEEFDDGEAAGNDALAADGIDLEDTDRDFEDSDWDWDARDAIGMSACKFTTPASLFISKAAQKAAEIRVKGKIKTTRRSDEEYARGDILQFNNQKYIRNIDGSGFLPKKNPFHELMPAPEVWHRRMPNVFPFGETPFMEREKSRQINEDLTRSHELEPVQAESAQPEARPDTLTRRVSSYLGTIFGSRDPTPSAPTPAAPSATERRLRPLPAQPPYRSPWTLDPISDEDLRLELAKIRRERKQKDDRQLAEQLGTKRKSSDGSGSGRGSKRESYTMSGGLGPRG</sequence>
<feature type="region of interest" description="Disordered" evidence="1">
    <location>
        <begin position="733"/>
        <end position="866"/>
    </location>
</feature>
<feature type="region of interest" description="Disordered" evidence="1">
    <location>
        <begin position="466"/>
        <end position="604"/>
    </location>
</feature>
<dbReference type="AlphaFoldDB" id="A0AAE0WP09"/>
<dbReference type="EMBL" id="JAUTXT010000015">
    <property type="protein sequence ID" value="KAK3675309.1"/>
    <property type="molecule type" value="Genomic_DNA"/>
</dbReference>
<proteinExistence type="predicted"/>
<feature type="region of interest" description="Disordered" evidence="1">
    <location>
        <begin position="1"/>
        <end position="454"/>
    </location>
</feature>
<gene>
    <name evidence="2" type="ORF">LTR78_004819</name>
</gene>
<evidence type="ECO:0000256" key="1">
    <source>
        <dbReference type="SAM" id="MobiDB-lite"/>
    </source>
</evidence>
<accession>A0AAE0WP09</accession>
<organism evidence="2 3">
    <name type="scientific">Recurvomyces mirabilis</name>
    <dbReference type="NCBI Taxonomy" id="574656"/>
    <lineage>
        <taxon>Eukaryota</taxon>
        <taxon>Fungi</taxon>
        <taxon>Dikarya</taxon>
        <taxon>Ascomycota</taxon>
        <taxon>Pezizomycotina</taxon>
        <taxon>Dothideomycetes</taxon>
        <taxon>Dothideomycetidae</taxon>
        <taxon>Mycosphaerellales</taxon>
        <taxon>Teratosphaeriaceae</taxon>
        <taxon>Recurvomyces</taxon>
    </lineage>
</organism>
<dbReference type="Proteomes" id="UP001274830">
    <property type="component" value="Unassembled WGS sequence"/>
</dbReference>
<feature type="compositionally biased region" description="Low complexity" evidence="1">
    <location>
        <begin position="52"/>
        <end position="62"/>
    </location>
</feature>
<feature type="compositionally biased region" description="Polar residues" evidence="1">
    <location>
        <begin position="295"/>
        <end position="305"/>
    </location>
</feature>
<feature type="compositionally biased region" description="Low complexity" evidence="1">
    <location>
        <begin position="306"/>
        <end position="319"/>
    </location>
</feature>
<keyword evidence="3" id="KW-1185">Reference proteome</keyword>